<feature type="site" description="Transition state stabilizer" evidence="7">
    <location>
        <position position="26"/>
    </location>
</feature>
<evidence type="ECO:0000256" key="5">
    <source>
        <dbReference type="ARBA" id="ARBA00022695"/>
    </source>
</evidence>
<evidence type="ECO:0000256" key="6">
    <source>
        <dbReference type="ARBA" id="ARBA00023229"/>
    </source>
</evidence>
<dbReference type="InterPro" id="IPR034683">
    <property type="entry name" value="IspD/TarI"/>
</dbReference>
<dbReference type="EC" id="2.7.7.60" evidence="7"/>
<accession>A0A2N5Y1P5</accession>
<keyword evidence="4 7" id="KW-0808">Transferase</keyword>
<comment type="caution">
    <text evidence="8">The sequence shown here is derived from an EMBL/GenBank/DDBJ whole genome shotgun (WGS) entry which is preliminary data.</text>
</comment>
<evidence type="ECO:0000313" key="9">
    <source>
        <dbReference type="Proteomes" id="UP000234845"/>
    </source>
</evidence>
<dbReference type="InterPro" id="IPR050088">
    <property type="entry name" value="IspD/TarI_cytidylyltransf_bact"/>
</dbReference>
<dbReference type="RefSeq" id="WP_101521554.1">
    <property type="nucleotide sequence ID" value="NZ_PKLZ01000008.1"/>
</dbReference>
<dbReference type="FunFam" id="3.90.550.10:FF:000003">
    <property type="entry name" value="2-C-methyl-D-erythritol 4-phosphate cytidylyltransferase"/>
    <property type="match status" value="1"/>
</dbReference>
<keyword evidence="9" id="KW-1185">Reference proteome</keyword>
<feature type="site" description="Positions MEP for the nucleophilic attack" evidence="7">
    <location>
        <position position="213"/>
    </location>
</feature>
<evidence type="ECO:0000256" key="7">
    <source>
        <dbReference type="HAMAP-Rule" id="MF_00108"/>
    </source>
</evidence>
<dbReference type="UniPathway" id="UPA00056">
    <property type="reaction ID" value="UER00093"/>
</dbReference>
<organism evidence="8 9">
    <name type="scientific">Kineobactrum sediminis</name>
    <dbReference type="NCBI Taxonomy" id="1905677"/>
    <lineage>
        <taxon>Bacteria</taxon>
        <taxon>Pseudomonadati</taxon>
        <taxon>Pseudomonadota</taxon>
        <taxon>Gammaproteobacteria</taxon>
        <taxon>Cellvibrionales</taxon>
        <taxon>Halieaceae</taxon>
        <taxon>Kineobactrum</taxon>
    </lineage>
</organism>
<comment type="catalytic activity">
    <reaction evidence="1 7">
        <text>2-C-methyl-D-erythritol 4-phosphate + CTP + H(+) = 4-CDP-2-C-methyl-D-erythritol + diphosphate</text>
        <dbReference type="Rhea" id="RHEA:13429"/>
        <dbReference type="ChEBI" id="CHEBI:15378"/>
        <dbReference type="ChEBI" id="CHEBI:33019"/>
        <dbReference type="ChEBI" id="CHEBI:37563"/>
        <dbReference type="ChEBI" id="CHEBI:57823"/>
        <dbReference type="ChEBI" id="CHEBI:58262"/>
        <dbReference type="EC" id="2.7.7.60"/>
    </reaction>
</comment>
<dbReference type="HAMAP" id="MF_00108">
    <property type="entry name" value="IspD"/>
    <property type="match status" value="1"/>
</dbReference>
<dbReference type="CDD" id="cd02516">
    <property type="entry name" value="CDP-ME_synthetase"/>
    <property type="match status" value="1"/>
</dbReference>
<evidence type="ECO:0000256" key="3">
    <source>
        <dbReference type="ARBA" id="ARBA00009789"/>
    </source>
</evidence>
<comment type="similarity">
    <text evidence="3 7">Belongs to the IspD/TarI cytidylyltransferase family. IspD subfamily.</text>
</comment>
<reference evidence="9" key="1">
    <citation type="submission" date="2017-11" db="EMBL/GenBank/DDBJ databases">
        <title>The draft genome sequence of Chromatocurvus sp. F02.</title>
        <authorList>
            <person name="Du Z.-J."/>
            <person name="Chang Y.-Q."/>
        </authorList>
    </citation>
    <scope>NUCLEOTIDE SEQUENCE [LARGE SCALE GENOMIC DNA]</scope>
    <source>
        <strain evidence="9">F02</strain>
    </source>
</reference>
<dbReference type="InterPro" id="IPR001228">
    <property type="entry name" value="IspD"/>
</dbReference>
<dbReference type="EMBL" id="PKLZ01000008">
    <property type="protein sequence ID" value="PLW82302.1"/>
    <property type="molecule type" value="Genomic_DNA"/>
</dbReference>
<keyword evidence="6 7" id="KW-0414">Isoprene biosynthesis</keyword>
<dbReference type="Proteomes" id="UP000234845">
    <property type="component" value="Unassembled WGS sequence"/>
</dbReference>
<proteinExistence type="inferred from homology"/>
<dbReference type="GO" id="GO:0019288">
    <property type="term" value="P:isopentenyl diphosphate biosynthetic process, methylerythritol 4-phosphate pathway"/>
    <property type="evidence" value="ECO:0007669"/>
    <property type="project" value="UniProtKB-UniRule"/>
</dbReference>
<gene>
    <name evidence="7" type="primary">ispD</name>
    <name evidence="8" type="ORF">CWI75_11055</name>
</gene>
<dbReference type="OrthoDB" id="9806837at2"/>
<dbReference type="InterPro" id="IPR029044">
    <property type="entry name" value="Nucleotide-diphossugar_trans"/>
</dbReference>
<dbReference type="AlphaFoldDB" id="A0A2N5Y1P5"/>
<feature type="site" description="Positions MEP for the nucleophilic attack" evidence="7">
    <location>
        <position position="157"/>
    </location>
</feature>
<sequence length="238" mass="25069">MSKHVQCWGVVPAAGVGVRMLATRPKQYLEVAGASLLRHSLRALLACDDIRGIMVAVSPDDPRAAELAGLARVQTTPGGAQRADSVLAALHALQPLAADDDWVLVHDAARPCIDPADIRRLMVQVESSGSGALLAEPVVDTIKQVDSAGRVEKTLDRRHLWRAQTPQMFRLGELAGALAGARQAGVEVTDEASAMEWAGYPVMVVPGSSRNLKVTTPGDLEVAAFYLGGDAAIVAPEA</sequence>
<evidence type="ECO:0000256" key="1">
    <source>
        <dbReference type="ARBA" id="ARBA00001282"/>
    </source>
</evidence>
<comment type="pathway">
    <text evidence="2 7">Isoprenoid biosynthesis; isopentenyl diphosphate biosynthesis via DXP pathway; isopentenyl diphosphate from 1-deoxy-D-xylulose 5-phosphate: step 2/6.</text>
</comment>
<name>A0A2N5Y1P5_9GAMM</name>
<dbReference type="GO" id="GO:0050518">
    <property type="term" value="F:2-C-methyl-D-erythritol 4-phosphate cytidylyltransferase activity"/>
    <property type="evidence" value="ECO:0007669"/>
    <property type="project" value="UniProtKB-UniRule"/>
</dbReference>
<dbReference type="SUPFAM" id="SSF53448">
    <property type="entry name" value="Nucleotide-diphospho-sugar transferases"/>
    <property type="match status" value="1"/>
</dbReference>
<dbReference type="Pfam" id="PF01128">
    <property type="entry name" value="IspD"/>
    <property type="match status" value="1"/>
</dbReference>
<evidence type="ECO:0000256" key="4">
    <source>
        <dbReference type="ARBA" id="ARBA00022679"/>
    </source>
</evidence>
<dbReference type="Gene3D" id="3.90.550.10">
    <property type="entry name" value="Spore Coat Polysaccharide Biosynthesis Protein SpsA, Chain A"/>
    <property type="match status" value="1"/>
</dbReference>
<evidence type="ECO:0000313" key="8">
    <source>
        <dbReference type="EMBL" id="PLW82302.1"/>
    </source>
</evidence>
<dbReference type="NCBIfam" id="TIGR00453">
    <property type="entry name" value="ispD"/>
    <property type="match status" value="1"/>
</dbReference>
<dbReference type="PANTHER" id="PTHR32125:SF4">
    <property type="entry name" value="2-C-METHYL-D-ERYTHRITOL 4-PHOSPHATE CYTIDYLYLTRANSFERASE, CHLOROPLASTIC"/>
    <property type="match status" value="1"/>
</dbReference>
<evidence type="ECO:0000256" key="2">
    <source>
        <dbReference type="ARBA" id="ARBA00004787"/>
    </source>
</evidence>
<dbReference type="InterPro" id="IPR018294">
    <property type="entry name" value="ISPD_synthase_CS"/>
</dbReference>
<comment type="function">
    <text evidence="7">Catalyzes the formation of 4-diphosphocytidyl-2-C-methyl-D-erythritol from CTP and 2-C-methyl-D-erythritol 4-phosphate (MEP).</text>
</comment>
<feature type="site" description="Transition state stabilizer" evidence="7">
    <location>
        <position position="19"/>
    </location>
</feature>
<dbReference type="PANTHER" id="PTHR32125">
    <property type="entry name" value="2-C-METHYL-D-ERYTHRITOL 4-PHOSPHATE CYTIDYLYLTRANSFERASE, CHLOROPLASTIC"/>
    <property type="match status" value="1"/>
</dbReference>
<keyword evidence="5 7" id="KW-0548">Nucleotidyltransferase</keyword>
<protein>
    <recommendedName>
        <fullName evidence="7">2-C-methyl-D-erythritol 4-phosphate cytidylyltransferase</fullName>
        <ecNumber evidence="7">2.7.7.60</ecNumber>
    </recommendedName>
    <alternativeName>
        <fullName evidence="7">4-diphosphocytidyl-2C-methyl-D-erythritol synthase</fullName>
    </alternativeName>
    <alternativeName>
        <fullName evidence="7">MEP cytidylyltransferase</fullName>
        <shortName evidence="7">MCT</shortName>
    </alternativeName>
</protein>
<dbReference type="PROSITE" id="PS01295">
    <property type="entry name" value="ISPD"/>
    <property type="match status" value="1"/>
</dbReference>